<protein>
    <submittedName>
        <fullName evidence="1">Phage tail protein</fullName>
    </submittedName>
</protein>
<comment type="caution">
    <text evidence="1">The sequence shown here is derived from an EMBL/GenBank/DDBJ whole genome shotgun (WGS) entry which is preliminary data.</text>
</comment>
<organism evidence="1 2">
    <name type="scientific">Limnoraphis robusta CCNP1315</name>
    <dbReference type="NCBI Taxonomy" id="3110306"/>
    <lineage>
        <taxon>Bacteria</taxon>
        <taxon>Bacillati</taxon>
        <taxon>Cyanobacteriota</taxon>
        <taxon>Cyanophyceae</taxon>
        <taxon>Oscillatoriophycideae</taxon>
        <taxon>Oscillatoriales</taxon>
        <taxon>Sirenicapillariaceae</taxon>
        <taxon>Limnoraphis</taxon>
    </lineage>
</organism>
<dbReference type="EMBL" id="JAYGHT010000072">
    <property type="protein sequence ID" value="MEA5519955.1"/>
    <property type="molecule type" value="Genomic_DNA"/>
</dbReference>
<proteinExistence type="predicted"/>
<evidence type="ECO:0000313" key="2">
    <source>
        <dbReference type="Proteomes" id="UP001301728"/>
    </source>
</evidence>
<name>A0ABU5TYS9_9CYAN</name>
<dbReference type="Pfam" id="PF09684">
    <property type="entry name" value="Tail_P2_I"/>
    <property type="match status" value="1"/>
</dbReference>
<keyword evidence="2" id="KW-1185">Reference proteome</keyword>
<dbReference type="NCBIfam" id="TIGR02242">
    <property type="entry name" value="tail_TIGR02242"/>
    <property type="match status" value="1"/>
</dbReference>
<dbReference type="Proteomes" id="UP001301728">
    <property type="component" value="Unassembled WGS sequence"/>
</dbReference>
<reference evidence="1 2" key="1">
    <citation type="submission" date="2023-12" db="EMBL/GenBank/DDBJ databases">
        <title>Baltic Sea Cyanobacteria.</title>
        <authorList>
            <person name="Delbaje E."/>
            <person name="Fewer D.P."/>
            <person name="Shishido T.K."/>
        </authorList>
    </citation>
    <scope>NUCLEOTIDE SEQUENCE [LARGE SCALE GENOMIC DNA]</scope>
    <source>
        <strain evidence="1 2">CCNP 1315</strain>
    </source>
</reference>
<dbReference type="InterPro" id="IPR011748">
    <property type="entry name" value="Unchr_phage_tail-like"/>
</dbReference>
<evidence type="ECO:0000313" key="1">
    <source>
        <dbReference type="EMBL" id="MEA5519955.1"/>
    </source>
</evidence>
<sequence>MTQTNSRPTLYLRLTAMQLPDGGSLEKLALSPRQTEDTRKTTLRVYPGEPSEIILKLENQSEESLTLNLQLEIEPKINPNWCQWYQQSVNNGVTQPQDVRGFSYQLTIAPQQQQEIEIDFEFPQSFFEEQTALTSEQSKLEINYFAQLFVYSNHFNNRLIGYQVFNLKINPRIEYLDFLPVIYSETDFLSRFFKILEETYDPAIQTTDNLWAYLDPLTAPEALLPFLAQWVGWKMDSRWPLDIQRRLIRNAIVLYRWHGTRKGLRFYLHLFTGLPLDEDLPEAEKHISIWEDFNRGFVLGSTHINQDSMLGGGRAYHFIVRLRVDFPNQIDEPLVREIIEQYKPAFSTYELNIIREF</sequence>
<dbReference type="InterPro" id="IPR006521">
    <property type="entry name" value="Tail_protein_I"/>
</dbReference>
<gene>
    <name evidence="1" type="ORF">VB854_13485</name>
</gene>
<dbReference type="RefSeq" id="WP_323273108.1">
    <property type="nucleotide sequence ID" value="NZ_JAYGHT010000072.1"/>
</dbReference>
<accession>A0ABU5TYS9</accession>